<dbReference type="GO" id="GO:0032259">
    <property type="term" value="P:methylation"/>
    <property type="evidence" value="ECO:0007669"/>
    <property type="project" value="UniProtKB-KW"/>
</dbReference>
<dbReference type="InterPro" id="IPR029063">
    <property type="entry name" value="SAM-dependent_MTases_sf"/>
</dbReference>
<evidence type="ECO:0000313" key="4">
    <source>
        <dbReference type="Proteomes" id="UP001595812"/>
    </source>
</evidence>
<dbReference type="PANTHER" id="PTHR43619">
    <property type="entry name" value="S-ADENOSYL-L-METHIONINE-DEPENDENT METHYLTRANSFERASE YKTD-RELATED"/>
    <property type="match status" value="1"/>
</dbReference>
<keyword evidence="2 3" id="KW-0808">Transferase</keyword>
<keyword evidence="4" id="KW-1185">Reference proteome</keyword>
<organism evidence="3 4">
    <name type="scientific">Winogradskyella maritima</name>
    <dbReference type="NCBI Taxonomy" id="1517766"/>
    <lineage>
        <taxon>Bacteria</taxon>
        <taxon>Pseudomonadati</taxon>
        <taxon>Bacteroidota</taxon>
        <taxon>Flavobacteriia</taxon>
        <taxon>Flavobacteriales</taxon>
        <taxon>Flavobacteriaceae</taxon>
        <taxon>Winogradskyella</taxon>
    </lineage>
</organism>
<dbReference type="InterPro" id="IPR007213">
    <property type="entry name" value="Ppm1/Ppm2/Tcmp"/>
</dbReference>
<accession>A0ABV8AHS6</accession>
<name>A0ABV8AHS6_9FLAO</name>
<proteinExistence type="predicted"/>
<dbReference type="Pfam" id="PF04072">
    <property type="entry name" value="LCM"/>
    <property type="match status" value="1"/>
</dbReference>
<dbReference type="EC" id="2.1.1.-" evidence="3"/>
<reference evidence="4" key="1">
    <citation type="journal article" date="2019" name="Int. J. Syst. Evol. Microbiol.">
        <title>The Global Catalogue of Microorganisms (GCM) 10K type strain sequencing project: providing services to taxonomists for standard genome sequencing and annotation.</title>
        <authorList>
            <consortium name="The Broad Institute Genomics Platform"/>
            <consortium name="The Broad Institute Genome Sequencing Center for Infectious Disease"/>
            <person name="Wu L."/>
            <person name="Ma J."/>
        </authorList>
    </citation>
    <scope>NUCLEOTIDE SEQUENCE [LARGE SCALE GENOMIC DNA]</scope>
    <source>
        <strain evidence="4">CECT 8979</strain>
    </source>
</reference>
<comment type="caution">
    <text evidence="3">The sequence shown here is derived from an EMBL/GenBank/DDBJ whole genome shotgun (WGS) entry which is preliminary data.</text>
</comment>
<dbReference type="EMBL" id="JBHSAT010000004">
    <property type="protein sequence ID" value="MFC3877327.1"/>
    <property type="molecule type" value="Genomic_DNA"/>
</dbReference>
<evidence type="ECO:0000256" key="2">
    <source>
        <dbReference type="ARBA" id="ARBA00022679"/>
    </source>
</evidence>
<dbReference type="GO" id="GO:0008168">
    <property type="term" value="F:methyltransferase activity"/>
    <property type="evidence" value="ECO:0007669"/>
    <property type="project" value="UniProtKB-KW"/>
</dbReference>
<dbReference type="SUPFAM" id="SSF53335">
    <property type="entry name" value="S-adenosyl-L-methionine-dependent methyltransferases"/>
    <property type="match status" value="1"/>
</dbReference>
<keyword evidence="1 3" id="KW-0489">Methyltransferase</keyword>
<evidence type="ECO:0000256" key="1">
    <source>
        <dbReference type="ARBA" id="ARBA00022603"/>
    </source>
</evidence>
<dbReference type="PANTHER" id="PTHR43619:SF2">
    <property type="entry name" value="S-ADENOSYL-L-METHIONINE-DEPENDENT METHYLTRANSFERASES SUPERFAMILY PROTEIN"/>
    <property type="match status" value="1"/>
</dbReference>
<dbReference type="Gene3D" id="3.40.50.150">
    <property type="entry name" value="Vaccinia Virus protein VP39"/>
    <property type="match status" value="1"/>
</dbReference>
<evidence type="ECO:0000313" key="3">
    <source>
        <dbReference type="EMBL" id="MFC3877327.1"/>
    </source>
</evidence>
<dbReference type="RefSeq" id="WP_386099401.1">
    <property type="nucleotide sequence ID" value="NZ_JBHSAT010000004.1"/>
</dbReference>
<sequence length="280" mass="32628">MNPSKKHVKVSDTAFVTCSFRSKNDNLSQDRYAKLWTNERAETILEDYLENVSTEEVSTHCIRNRYFLETLAKLVEQEKIDLLINFGAGFSMYPFLLPDTIEHIEIDKPEVVDYKSEQVKQWMENGTLPKRHITSIPVDFSTDYQAELISTIESLKQNRRCFILIEGVLFFLNREQTDGLFHLFSEVQAHGDYVGSVSYKEDVKATDAYKRLIAYANKGVDDASDDGFQTIPNSYYLNLKDYDLLEQEDYYSCSKLYHHNTQSKPTDILNEQFYVLKRKP</sequence>
<dbReference type="Proteomes" id="UP001595812">
    <property type="component" value="Unassembled WGS sequence"/>
</dbReference>
<protein>
    <submittedName>
        <fullName evidence="3">Class I SAM-dependent methyltransferase</fullName>
        <ecNumber evidence="3">2.1.1.-</ecNumber>
    </submittedName>
</protein>
<gene>
    <name evidence="3" type="ORF">ACFOSX_08795</name>
</gene>